<evidence type="ECO:0000313" key="2">
    <source>
        <dbReference type="EMBL" id="CAI3990631.1"/>
    </source>
</evidence>
<evidence type="ECO:0000313" key="3">
    <source>
        <dbReference type="EMBL" id="CAL1144006.1"/>
    </source>
</evidence>
<dbReference type="AlphaFoldDB" id="A0A9P1CFU0"/>
<organism evidence="2">
    <name type="scientific">Cladocopium goreaui</name>
    <dbReference type="NCBI Taxonomy" id="2562237"/>
    <lineage>
        <taxon>Eukaryota</taxon>
        <taxon>Sar</taxon>
        <taxon>Alveolata</taxon>
        <taxon>Dinophyceae</taxon>
        <taxon>Suessiales</taxon>
        <taxon>Symbiodiniaceae</taxon>
        <taxon>Cladocopium</taxon>
    </lineage>
</organism>
<gene>
    <name evidence="2" type="ORF">C1SCF055_LOCUS17604</name>
</gene>
<protein>
    <submittedName>
        <fullName evidence="2">Uncharacterized protein</fullName>
    </submittedName>
</protein>
<dbReference type="EMBL" id="CAMXCT010001499">
    <property type="protein sequence ID" value="CAI3990631.1"/>
    <property type="molecule type" value="Genomic_DNA"/>
</dbReference>
<evidence type="ECO:0000313" key="4">
    <source>
        <dbReference type="Proteomes" id="UP001152797"/>
    </source>
</evidence>
<feature type="transmembrane region" description="Helical" evidence="1">
    <location>
        <begin position="86"/>
        <end position="104"/>
    </location>
</feature>
<keyword evidence="1" id="KW-0472">Membrane</keyword>
<keyword evidence="4" id="KW-1185">Reference proteome</keyword>
<name>A0A9P1CFU0_9DINO</name>
<sequence length="165" mass="18503">MQATSSSLNTLWHHLEDSKLRKTQQTFGLNLRCSLHVFCFVLVLFLKAQRLSPTRRPEKPKLLFPLQPTSCNHQQAAIECLGVDTAGFETLLTVIFFAIGFLMLQATQPRASPKEGNGEKYRHWSAGAKPTVSAGTSSHLSAMNFRWSQSAPKRPIEWDFVPMCG</sequence>
<keyword evidence="1" id="KW-0812">Transmembrane</keyword>
<keyword evidence="1" id="KW-1133">Transmembrane helix</keyword>
<reference evidence="2" key="1">
    <citation type="submission" date="2022-10" db="EMBL/GenBank/DDBJ databases">
        <authorList>
            <person name="Chen Y."/>
            <person name="Dougan E. K."/>
            <person name="Chan C."/>
            <person name="Rhodes N."/>
            <person name="Thang M."/>
        </authorList>
    </citation>
    <scope>NUCLEOTIDE SEQUENCE</scope>
</reference>
<dbReference type="EMBL" id="CAMXCT020001499">
    <property type="protein sequence ID" value="CAL1144006.1"/>
    <property type="molecule type" value="Genomic_DNA"/>
</dbReference>
<comment type="caution">
    <text evidence="2">The sequence shown here is derived from an EMBL/GenBank/DDBJ whole genome shotgun (WGS) entry which is preliminary data.</text>
</comment>
<accession>A0A9P1CFU0</accession>
<proteinExistence type="predicted"/>
<dbReference type="EMBL" id="CAMXCT030001499">
    <property type="protein sequence ID" value="CAL4777943.1"/>
    <property type="molecule type" value="Genomic_DNA"/>
</dbReference>
<dbReference type="Proteomes" id="UP001152797">
    <property type="component" value="Unassembled WGS sequence"/>
</dbReference>
<feature type="transmembrane region" description="Helical" evidence="1">
    <location>
        <begin position="29"/>
        <end position="48"/>
    </location>
</feature>
<evidence type="ECO:0000256" key="1">
    <source>
        <dbReference type="SAM" id="Phobius"/>
    </source>
</evidence>
<reference evidence="3" key="2">
    <citation type="submission" date="2024-04" db="EMBL/GenBank/DDBJ databases">
        <authorList>
            <person name="Chen Y."/>
            <person name="Shah S."/>
            <person name="Dougan E. K."/>
            <person name="Thang M."/>
            <person name="Chan C."/>
        </authorList>
    </citation>
    <scope>NUCLEOTIDE SEQUENCE [LARGE SCALE GENOMIC DNA]</scope>
</reference>